<feature type="transmembrane region" description="Helical" evidence="1">
    <location>
        <begin position="60"/>
        <end position="79"/>
    </location>
</feature>
<reference evidence="3" key="2">
    <citation type="submission" date="2016-10" db="EMBL/GenBank/DDBJ databases">
        <authorList>
            <person name="de Groot N.N."/>
        </authorList>
    </citation>
    <scope>NUCLEOTIDE SEQUENCE [LARGE SCALE GENOMIC DNA]</scope>
    <source>
        <strain evidence="3">BS3782</strain>
    </source>
</reference>
<evidence type="ECO:0008006" key="6">
    <source>
        <dbReference type="Google" id="ProtNLM"/>
    </source>
</evidence>
<dbReference type="PATRIC" id="fig|163011.3.peg.91"/>
<feature type="transmembrane region" description="Helical" evidence="1">
    <location>
        <begin position="136"/>
        <end position="155"/>
    </location>
</feature>
<dbReference type="EMBL" id="VZPO01000011">
    <property type="protein sequence ID" value="KAB0500578.1"/>
    <property type="molecule type" value="Genomic_DNA"/>
</dbReference>
<evidence type="ECO:0000313" key="2">
    <source>
        <dbReference type="EMBL" id="KAB0500578.1"/>
    </source>
</evidence>
<organism evidence="3 4">
    <name type="scientific">Pseudomonas lini</name>
    <dbReference type="NCBI Taxonomy" id="163011"/>
    <lineage>
        <taxon>Bacteria</taxon>
        <taxon>Pseudomonadati</taxon>
        <taxon>Pseudomonadota</taxon>
        <taxon>Gammaproteobacteria</taxon>
        <taxon>Pseudomonadales</taxon>
        <taxon>Pseudomonadaceae</taxon>
        <taxon>Pseudomonas</taxon>
    </lineage>
</organism>
<keyword evidence="4" id="KW-1185">Reference proteome</keyword>
<evidence type="ECO:0000313" key="5">
    <source>
        <dbReference type="Proteomes" id="UP000434925"/>
    </source>
</evidence>
<feature type="transmembrane region" description="Helical" evidence="1">
    <location>
        <begin position="85"/>
        <end position="106"/>
    </location>
</feature>
<sequence>MDKKESKRQLVAMLESGRSKTEIFKTLSGGEVKDRVLAYWIGAYADPALCQRHSGKIKTLLFLTIAQALLGAVFGFFLGSMIGPGAAVFFTLFAAGVPLLFVWGFYRNVAQAYTIYVILSLSQFPRMFQGFEEDPLLTLIGAAITLGMVFFVAYLKTLLFPDLGFLGSKKVKGHYVFSS</sequence>
<accession>A0A0J6H4Q1</accession>
<dbReference type="Proteomes" id="UP000182814">
    <property type="component" value="Chromosome I"/>
</dbReference>
<evidence type="ECO:0000256" key="1">
    <source>
        <dbReference type="SAM" id="Phobius"/>
    </source>
</evidence>
<gene>
    <name evidence="2" type="ORF">F7R14_25010</name>
    <name evidence="3" type="ORF">SAMN04490191_3332</name>
</gene>
<keyword evidence="1" id="KW-0812">Transmembrane</keyword>
<keyword evidence="1" id="KW-1133">Transmembrane helix</keyword>
<evidence type="ECO:0000313" key="3">
    <source>
        <dbReference type="EMBL" id="SDT15495.1"/>
    </source>
</evidence>
<dbReference type="AlphaFoldDB" id="A0A0J6H4Q1"/>
<keyword evidence="1" id="KW-0472">Membrane</keyword>
<reference evidence="2 5" key="3">
    <citation type="submission" date="2019-09" db="EMBL/GenBank/DDBJ databases">
        <title>Draft genome sequences of 48 bacterial type strains from the CCUG.</title>
        <authorList>
            <person name="Tunovic T."/>
            <person name="Pineiro-Iglesias B."/>
            <person name="Unosson C."/>
            <person name="Inganas E."/>
            <person name="Ohlen M."/>
            <person name="Cardew S."/>
            <person name="Jensie-Markopoulos S."/>
            <person name="Salva-Serra F."/>
            <person name="Jaen-Luchoro D."/>
            <person name="Karlsson R."/>
            <person name="Svensson-Stadler L."/>
            <person name="Chun J."/>
            <person name="Moore E."/>
        </authorList>
    </citation>
    <scope>NUCLEOTIDE SEQUENCE [LARGE SCALE GENOMIC DNA]</scope>
    <source>
        <strain evidence="2 5">CCUG 51522</strain>
    </source>
</reference>
<dbReference type="Proteomes" id="UP000434925">
    <property type="component" value="Unassembled WGS sequence"/>
</dbReference>
<protein>
    <recommendedName>
        <fullName evidence="6">Permease</fullName>
    </recommendedName>
</protein>
<dbReference type="EMBL" id="LT629746">
    <property type="protein sequence ID" value="SDT15495.1"/>
    <property type="molecule type" value="Genomic_DNA"/>
</dbReference>
<dbReference type="RefSeq" id="WP_038982622.1">
    <property type="nucleotide sequence ID" value="NZ_JABTYG010000008.1"/>
</dbReference>
<evidence type="ECO:0000313" key="4">
    <source>
        <dbReference type="Proteomes" id="UP000182814"/>
    </source>
</evidence>
<name>A0A0J6H4Q1_9PSED</name>
<proteinExistence type="predicted"/>
<reference evidence="4" key="1">
    <citation type="submission" date="2016-10" db="EMBL/GenBank/DDBJ databases">
        <authorList>
            <person name="Varghese N."/>
            <person name="Submissions S."/>
        </authorList>
    </citation>
    <scope>NUCLEOTIDE SEQUENCE [LARGE SCALE GENOMIC DNA]</scope>
    <source>
        <strain evidence="4">BS3782</strain>
    </source>
</reference>